<feature type="region of interest" description="Disordered" evidence="1">
    <location>
        <begin position="42"/>
        <end position="74"/>
    </location>
</feature>
<evidence type="ECO:0000256" key="1">
    <source>
        <dbReference type="SAM" id="MobiDB-lite"/>
    </source>
</evidence>
<evidence type="ECO:0000313" key="3">
    <source>
        <dbReference type="EMBL" id="CAH2000756.1"/>
    </source>
</evidence>
<evidence type="ECO:0000256" key="2">
    <source>
        <dbReference type="SAM" id="SignalP"/>
    </source>
</evidence>
<reference evidence="3" key="1">
    <citation type="submission" date="2022-03" db="EMBL/GenBank/DDBJ databases">
        <authorList>
            <person name="Sayadi A."/>
        </authorList>
    </citation>
    <scope>NUCLEOTIDE SEQUENCE</scope>
</reference>
<protein>
    <submittedName>
        <fullName evidence="3">Uncharacterized protein</fullName>
    </submittedName>
</protein>
<evidence type="ECO:0000313" key="4">
    <source>
        <dbReference type="Proteomes" id="UP001152888"/>
    </source>
</evidence>
<accession>A0A9P0LTS7</accession>
<organism evidence="3 4">
    <name type="scientific">Acanthoscelides obtectus</name>
    <name type="common">Bean weevil</name>
    <name type="synonym">Bruchus obtectus</name>
    <dbReference type="NCBI Taxonomy" id="200917"/>
    <lineage>
        <taxon>Eukaryota</taxon>
        <taxon>Metazoa</taxon>
        <taxon>Ecdysozoa</taxon>
        <taxon>Arthropoda</taxon>
        <taxon>Hexapoda</taxon>
        <taxon>Insecta</taxon>
        <taxon>Pterygota</taxon>
        <taxon>Neoptera</taxon>
        <taxon>Endopterygota</taxon>
        <taxon>Coleoptera</taxon>
        <taxon>Polyphaga</taxon>
        <taxon>Cucujiformia</taxon>
        <taxon>Chrysomeloidea</taxon>
        <taxon>Chrysomelidae</taxon>
        <taxon>Bruchinae</taxon>
        <taxon>Bruchini</taxon>
        <taxon>Acanthoscelides</taxon>
    </lineage>
</organism>
<name>A0A9P0LTS7_ACAOB</name>
<sequence>MKCIVILGFCLVVVNGMPFEFAEDEEGLKYYMVPLSRERREAPKIDWNPKPEEPRLRVNGDAGHGPSGTDFRGTAEYDFYRNRDLTVGAGGSYGRHYGGPGGTGPPSSGGHAYIRYRF</sequence>
<dbReference type="EMBL" id="CAKOFQ010007421">
    <property type="protein sequence ID" value="CAH2000756.1"/>
    <property type="molecule type" value="Genomic_DNA"/>
</dbReference>
<gene>
    <name evidence="3" type="ORF">ACAOBT_LOCUS25774</name>
</gene>
<feature type="signal peptide" evidence="2">
    <location>
        <begin position="1"/>
        <end position="16"/>
    </location>
</feature>
<comment type="caution">
    <text evidence="3">The sequence shown here is derived from an EMBL/GenBank/DDBJ whole genome shotgun (WGS) entry which is preliminary data.</text>
</comment>
<feature type="compositionally biased region" description="Basic and acidic residues" evidence="1">
    <location>
        <begin position="42"/>
        <end position="58"/>
    </location>
</feature>
<dbReference type="OrthoDB" id="546450at2759"/>
<dbReference type="AlphaFoldDB" id="A0A9P0LTS7"/>
<keyword evidence="4" id="KW-1185">Reference proteome</keyword>
<proteinExistence type="predicted"/>
<keyword evidence="2" id="KW-0732">Signal</keyword>
<feature type="chain" id="PRO_5040378404" evidence="2">
    <location>
        <begin position="17"/>
        <end position="118"/>
    </location>
</feature>
<dbReference type="Proteomes" id="UP001152888">
    <property type="component" value="Unassembled WGS sequence"/>
</dbReference>